<dbReference type="InterPro" id="IPR029068">
    <property type="entry name" value="Glyas_Bleomycin-R_OHBP_Dase"/>
</dbReference>
<dbReference type="EMBL" id="HBIX01000235">
    <property type="protein sequence ID" value="CAE0707476.1"/>
    <property type="molecule type" value="Transcribed_RNA"/>
</dbReference>
<organism evidence="3">
    <name type="scientific">Pseudo-nitzschia australis</name>
    <dbReference type="NCBI Taxonomy" id="44445"/>
    <lineage>
        <taxon>Eukaryota</taxon>
        <taxon>Sar</taxon>
        <taxon>Stramenopiles</taxon>
        <taxon>Ochrophyta</taxon>
        <taxon>Bacillariophyta</taxon>
        <taxon>Bacillariophyceae</taxon>
        <taxon>Bacillariophycidae</taxon>
        <taxon>Bacillariales</taxon>
        <taxon>Bacillariaceae</taxon>
        <taxon>Pseudo-nitzschia</taxon>
    </lineage>
</organism>
<accession>A0A7S4A914</accession>
<evidence type="ECO:0000313" key="3">
    <source>
        <dbReference type="EMBL" id="CAE0707476.1"/>
    </source>
</evidence>
<dbReference type="SUPFAM" id="SSF54593">
    <property type="entry name" value="Glyoxalase/Bleomycin resistance protein/Dihydroxybiphenyl dioxygenase"/>
    <property type="match status" value="1"/>
</dbReference>
<feature type="compositionally biased region" description="Acidic residues" evidence="1">
    <location>
        <begin position="26"/>
        <end position="49"/>
    </location>
</feature>
<reference evidence="3" key="1">
    <citation type="submission" date="2021-01" db="EMBL/GenBank/DDBJ databases">
        <authorList>
            <person name="Corre E."/>
            <person name="Pelletier E."/>
            <person name="Niang G."/>
            <person name="Scheremetjew M."/>
            <person name="Finn R."/>
            <person name="Kale V."/>
            <person name="Holt S."/>
            <person name="Cochrane G."/>
            <person name="Meng A."/>
            <person name="Brown T."/>
            <person name="Cohen L."/>
        </authorList>
    </citation>
    <scope>NUCLEOTIDE SEQUENCE</scope>
    <source>
        <strain evidence="3">10249 10 AB</strain>
    </source>
</reference>
<feature type="compositionally biased region" description="Acidic residues" evidence="1">
    <location>
        <begin position="308"/>
        <end position="322"/>
    </location>
</feature>
<feature type="domain" description="Glyoxalase-like" evidence="2">
    <location>
        <begin position="67"/>
        <end position="242"/>
    </location>
</feature>
<feature type="region of interest" description="Disordered" evidence="1">
    <location>
        <begin position="270"/>
        <end position="337"/>
    </location>
</feature>
<dbReference type="AlphaFoldDB" id="A0A7S4A914"/>
<name>A0A7S4A914_9STRA</name>
<dbReference type="Pfam" id="PF13468">
    <property type="entry name" value="Glyoxalase_3"/>
    <property type="match status" value="1"/>
</dbReference>
<feature type="region of interest" description="Disordered" evidence="1">
    <location>
        <begin position="1"/>
        <end position="61"/>
    </location>
</feature>
<evidence type="ECO:0000256" key="1">
    <source>
        <dbReference type="SAM" id="MobiDB-lite"/>
    </source>
</evidence>
<feature type="compositionally biased region" description="Low complexity" evidence="1">
    <location>
        <begin position="1"/>
        <end position="11"/>
    </location>
</feature>
<protein>
    <recommendedName>
        <fullName evidence="2">Glyoxalase-like domain-containing protein</fullName>
    </recommendedName>
</protein>
<dbReference type="InterPro" id="IPR025870">
    <property type="entry name" value="Glyoxalase-like_dom"/>
</dbReference>
<evidence type="ECO:0000259" key="2">
    <source>
        <dbReference type="Pfam" id="PF13468"/>
    </source>
</evidence>
<dbReference type="Gene3D" id="3.10.180.10">
    <property type="entry name" value="2,3-Dihydroxybiphenyl 1,2-Dioxygenase, domain 1"/>
    <property type="match status" value="1"/>
</dbReference>
<proteinExistence type="predicted"/>
<sequence>MSDSSSSSSSDSENEDDKRMKALLADWDDDSDDSDDSSDDSDDDDEDEKEAPPSATKKDLNLQDNVLDHIVIAAPDFDEALKEFENMTGIKPSVVGSLRGLGTKSARVGLDKNAYIEIVAPDPKNSGPIGAALARDLEEGTLIPYHYAIRSSEVEEMKDNYVPNELGWHPDHISMFGAAADGIPKKWEMLYMYGHKIGGCVPFYIDWGECDHPSATIPEVGSLKSLIVRAPAGHKVHELLSAVSGIIIEEGEPMLEFAFGSPEGTITFSADNPTGIKFPGYEEGDTGSAPASAKAKSAAKPKKKAEASDSDDSSVEISDQDSDSSSSSSSDSDSDSS</sequence>
<gene>
    <name evidence="3" type="ORF">PAUS00366_LOCUS196</name>
</gene>